<accession>A0ABW4GXR0</accession>
<feature type="region of interest" description="Disordered" evidence="1">
    <location>
        <begin position="105"/>
        <end position="131"/>
    </location>
</feature>
<organism evidence="3 4">
    <name type="scientific">Nonomuraea guangzhouensis</name>
    <dbReference type="NCBI Taxonomy" id="1291555"/>
    <lineage>
        <taxon>Bacteria</taxon>
        <taxon>Bacillati</taxon>
        <taxon>Actinomycetota</taxon>
        <taxon>Actinomycetes</taxon>
        <taxon>Streptosporangiales</taxon>
        <taxon>Streptosporangiaceae</taxon>
        <taxon>Nonomuraea</taxon>
    </lineage>
</organism>
<keyword evidence="2" id="KW-1133">Transmembrane helix</keyword>
<sequence>MADQAKVVTAQRIEDARYWAAPRLEEAAHRVEDQLAPKVSAMLATAADKIDPTPRRSRQWPVMILMTGLAVGTIGYLFYRRNAQQWTEHMKDSAADASRWAGDTADKAAGATEGMASTVSDKADETSRKMS</sequence>
<evidence type="ECO:0000313" key="4">
    <source>
        <dbReference type="Proteomes" id="UP001597097"/>
    </source>
</evidence>
<feature type="transmembrane region" description="Helical" evidence="2">
    <location>
        <begin position="60"/>
        <end position="79"/>
    </location>
</feature>
<evidence type="ECO:0000256" key="2">
    <source>
        <dbReference type="SAM" id="Phobius"/>
    </source>
</evidence>
<feature type="compositionally biased region" description="Basic and acidic residues" evidence="1">
    <location>
        <begin position="121"/>
        <end position="131"/>
    </location>
</feature>
<dbReference type="RefSeq" id="WP_219536995.1">
    <property type="nucleotide sequence ID" value="NZ_JAHKRM010000034.1"/>
</dbReference>
<keyword evidence="4" id="KW-1185">Reference proteome</keyword>
<gene>
    <name evidence="3" type="ORF">ACFSJ0_62170</name>
</gene>
<comment type="caution">
    <text evidence="3">The sequence shown here is derived from an EMBL/GenBank/DDBJ whole genome shotgun (WGS) entry which is preliminary data.</text>
</comment>
<proteinExistence type="predicted"/>
<evidence type="ECO:0008006" key="5">
    <source>
        <dbReference type="Google" id="ProtNLM"/>
    </source>
</evidence>
<keyword evidence="2" id="KW-0812">Transmembrane</keyword>
<evidence type="ECO:0000256" key="1">
    <source>
        <dbReference type="SAM" id="MobiDB-lite"/>
    </source>
</evidence>
<evidence type="ECO:0000313" key="3">
    <source>
        <dbReference type="EMBL" id="MFD1547641.1"/>
    </source>
</evidence>
<dbReference type="EMBL" id="JBHUCM010000078">
    <property type="protein sequence ID" value="MFD1547641.1"/>
    <property type="molecule type" value="Genomic_DNA"/>
</dbReference>
<name>A0ABW4GXR0_9ACTN</name>
<dbReference type="Proteomes" id="UP001597097">
    <property type="component" value="Unassembled WGS sequence"/>
</dbReference>
<reference evidence="4" key="1">
    <citation type="journal article" date="2019" name="Int. J. Syst. Evol. Microbiol.">
        <title>The Global Catalogue of Microorganisms (GCM) 10K type strain sequencing project: providing services to taxonomists for standard genome sequencing and annotation.</title>
        <authorList>
            <consortium name="The Broad Institute Genomics Platform"/>
            <consortium name="The Broad Institute Genome Sequencing Center for Infectious Disease"/>
            <person name="Wu L."/>
            <person name="Ma J."/>
        </authorList>
    </citation>
    <scope>NUCLEOTIDE SEQUENCE [LARGE SCALE GENOMIC DNA]</scope>
    <source>
        <strain evidence="4">CGMCC 1.15399</strain>
    </source>
</reference>
<keyword evidence="2" id="KW-0472">Membrane</keyword>
<protein>
    <recommendedName>
        <fullName evidence="5">DUF3618 domain-containing protein</fullName>
    </recommendedName>
</protein>